<reference evidence="2" key="1">
    <citation type="submission" date="2023-03" db="UniProtKB">
        <authorList>
            <consortium name="WormBaseParasite"/>
        </authorList>
    </citation>
    <scope>IDENTIFICATION</scope>
</reference>
<sequence>MLKVHVSVHQCRSLLQCPENSEFKSSDFASNQATAWKREDTSTRKATHKLEQRTEMDMKMCMKPLFSWQAFHLKSAMVTKGHSQALYEDAHCKLSKEKLTIKTYFFPFAQDKTIDITNIKHVYYKKQRLPADCFRAKDWGMTLTPIWWACDFARGLRGSNSNHYNVVIDTGTKIMKGFSVTNIDEFLYHMGQLLDCSIFHANTIPSYGNVGSTYRIN</sequence>
<evidence type="ECO:0000313" key="1">
    <source>
        <dbReference type="Proteomes" id="UP000036681"/>
    </source>
</evidence>
<protein>
    <submittedName>
        <fullName evidence="2">Peptidase A1 domain-containing protein</fullName>
    </submittedName>
</protein>
<keyword evidence="1" id="KW-1185">Reference proteome</keyword>
<name>A0A9J2Q3V4_ASCLU</name>
<dbReference type="PANTHER" id="PTHR35373:SF3">
    <property type="entry name" value="ACTIVATOR OF HSP90 ATPASE HOMOLOG 1-LIKE PROTEIN"/>
    <property type="match status" value="1"/>
</dbReference>
<proteinExistence type="predicted"/>
<accession>A0A9J2Q3V4</accession>
<dbReference type="WBParaSite" id="ALUE_0001620001-mRNA-1">
    <property type="protein sequence ID" value="ALUE_0001620001-mRNA-1"/>
    <property type="gene ID" value="ALUE_0001620001"/>
</dbReference>
<dbReference type="AlphaFoldDB" id="A0A9J2Q3V4"/>
<dbReference type="PANTHER" id="PTHR35373">
    <property type="entry name" value="PROTEIN CBG16894"/>
    <property type="match status" value="1"/>
</dbReference>
<dbReference type="Proteomes" id="UP000036681">
    <property type="component" value="Unplaced"/>
</dbReference>
<evidence type="ECO:0000313" key="2">
    <source>
        <dbReference type="WBParaSite" id="ALUE_0001620001-mRNA-1"/>
    </source>
</evidence>
<organism evidence="1 2">
    <name type="scientific">Ascaris lumbricoides</name>
    <name type="common">Giant roundworm</name>
    <dbReference type="NCBI Taxonomy" id="6252"/>
    <lineage>
        <taxon>Eukaryota</taxon>
        <taxon>Metazoa</taxon>
        <taxon>Ecdysozoa</taxon>
        <taxon>Nematoda</taxon>
        <taxon>Chromadorea</taxon>
        <taxon>Rhabditida</taxon>
        <taxon>Spirurina</taxon>
        <taxon>Ascaridomorpha</taxon>
        <taxon>Ascaridoidea</taxon>
        <taxon>Ascarididae</taxon>
        <taxon>Ascaris</taxon>
    </lineage>
</organism>